<gene>
    <name evidence="15" type="primary">nadC</name>
    <name evidence="15" type="ORF">ENW73_09900</name>
</gene>
<evidence type="ECO:0000256" key="2">
    <source>
        <dbReference type="ARBA" id="ARBA00004893"/>
    </source>
</evidence>
<dbReference type="GO" id="GO:0005737">
    <property type="term" value="C:cytoplasm"/>
    <property type="evidence" value="ECO:0007669"/>
    <property type="project" value="TreeGrafter"/>
</dbReference>
<dbReference type="PANTHER" id="PTHR32179:SF3">
    <property type="entry name" value="NICOTINATE-NUCLEOTIDE PYROPHOSPHORYLASE [CARBOXYLATING]"/>
    <property type="match status" value="1"/>
</dbReference>
<dbReference type="EC" id="2.4.2.19" evidence="5"/>
<protein>
    <recommendedName>
        <fullName evidence="11">Probable nicotinate-nucleotide pyrophosphorylase [carboxylating]</fullName>
        <ecNumber evidence="5">2.4.2.19</ecNumber>
    </recommendedName>
    <alternativeName>
        <fullName evidence="9">Quinolinate phosphoribosyltransferase [decarboxylating]</fullName>
    </alternativeName>
</protein>
<keyword evidence="8 12" id="KW-0808">Transferase</keyword>
<name>A0A7C6EHL1_UNCW3</name>
<evidence type="ECO:0000256" key="4">
    <source>
        <dbReference type="ARBA" id="ARBA00011218"/>
    </source>
</evidence>
<dbReference type="InterPro" id="IPR037128">
    <property type="entry name" value="Quinolinate_PRibosylTase_N_sf"/>
</dbReference>
<dbReference type="GO" id="GO:0009435">
    <property type="term" value="P:NAD+ biosynthetic process"/>
    <property type="evidence" value="ECO:0007669"/>
    <property type="project" value="UniProtKB-UniPathway"/>
</dbReference>
<dbReference type="SUPFAM" id="SSF51690">
    <property type="entry name" value="Nicotinate/Quinolinate PRTase C-terminal domain-like"/>
    <property type="match status" value="1"/>
</dbReference>
<dbReference type="InterPro" id="IPR002638">
    <property type="entry name" value="Quinolinate_PRibosylTrfase_C"/>
</dbReference>
<dbReference type="Pfam" id="PF01729">
    <property type="entry name" value="QRPTase_C"/>
    <property type="match status" value="1"/>
</dbReference>
<keyword evidence="7 12" id="KW-0328">Glycosyltransferase</keyword>
<dbReference type="PIRSF" id="PIRSF006250">
    <property type="entry name" value="NadC_ModD"/>
    <property type="match status" value="1"/>
</dbReference>
<dbReference type="AlphaFoldDB" id="A0A7C6EHL1"/>
<evidence type="ECO:0000256" key="6">
    <source>
        <dbReference type="ARBA" id="ARBA00022642"/>
    </source>
</evidence>
<evidence type="ECO:0000259" key="14">
    <source>
        <dbReference type="Pfam" id="PF02749"/>
    </source>
</evidence>
<dbReference type="InterPro" id="IPR027277">
    <property type="entry name" value="NadC/ModD"/>
</dbReference>
<evidence type="ECO:0000256" key="10">
    <source>
        <dbReference type="ARBA" id="ARBA00047445"/>
    </source>
</evidence>
<dbReference type="PANTHER" id="PTHR32179">
    <property type="entry name" value="NICOTINATE-NUCLEOTIDE PYROPHOSPHORYLASE [CARBOXYLATING]"/>
    <property type="match status" value="1"/>
</dbReference>
<sequence length="277" mass="30166">MTRGKLVRELIKIALKEDIGTGDITTKIVLPEKIKATALIIAKEKGILAGIDVAKQVFHAVDKTLRFVPMKRDGEQLKPKTVIASIYGDASSILKAERTALNFLQHLSGIATLTNQFVQAVRKTKAKILDTRKTIPGMRILEKYAVKIGGGENHRLGLYDMILIKSNHIKACGGIAQAINRAKAGNRRGLGLEVEAKNLEEVKTALSLNVPMIMLDNMSISEMRKAVKLGKAKFEASGKINLKNVRQVAKTGVDYISVGALTHSAKALDISLKLIPK</sequence>
<keyword evidence="6" id="KW-0662">Pyridine nucleotide biosynthesis</keyword>
<organism evidence="15">
    <name type="scientific">candidate division WOR-3 bacterium</name>
    <dbReference type="NCBI Taxonomy" id="2052148"/>
    <lineage>
        <taxon>Bacteria</taxon>
        <taxon>Bacteria division WOR-3</taxon>
    </lineage>
</organism>
<dbReference type="SUPFAM" id="SSF54675">
    <property type="entry name" value="Nicotinate/Quinolinate PRTase N-terminal domain-like"/>
    <property type="match status" value="1"/>
</dbReference>
<dbReference type="Pfam" id="PF02749">
    <property type="entry name" value="QRPTase_N"/>
    <property type="match status" value="1"/>
</dbReference>
<comment type="subunit">
    <text evidence="4">Hexamer formed by 3 homodimers.</text>
</comment>
<evidence type="ECO:0000256" key="7">
    <source>
        <dbReference type="ARBA" id="ARBA00022676"/>
    </source>
</evidence>
<comment type="function">
    <text evidence="1">Involved in the catabolism of quinolinic acid (QA).</text>
</comment>
<dbReference type="FunFam" id="3.20.20.70:FF:000030">
    <property type="entry name" value="Nicotinate-nucleotide pyrophosphorylase, carboxylating"/>
    <property type="match status" value="1"/>
</dbReference>
<evidence type="ECO:0000256" key="8">
    <source>
        <dbReference type="ARBA" id="ARBA00022679"/>
    </source>
</evidence>
<dbReference type="FunFam" id="3.90.1170.20:FF:000001">
    <property type="entry name" value="Nicotinate-nucleotide diphosphorylase (Carboxylating)"/>
    <property type="match status" value="1"/>
</dbReference>
<accession>A0A7C6EHL1</accession>
<dbReference type="EMBL" id="DTLI01000235">
    <property type="protein sequence ID" value="HHS53143.1"/>
    <property type="molecule type" value="Genomic_DNA"/>
</dbReference>
<evidence type="ECO:0000256" key="12">
    <source>
        <dbReference type="PIRNR" id="PIRNR006250"/>
    </source>
</evidence>
<dbReference type="GO" id="GO:0034213">
    <property type="term" value="P:quinolinate catabolic process"/>
    <property type="evidence" value="ECO:0007669"/>
    <property type="project" value="TreeGrafter"/>
</dbReference>
<evidence type="ECO:0000259" key="13">
    <source>
        <dbReference type="Pfam" id="PF01729"/>
    </source>
</evidence>
<dbReference type="InterPro" id="IPR004393">
    <property type="entry name" value="NadC"/>
</dbReference>
<dbReference type="InterPro" id="IPR036068">
    <property type="entry name" value="Nicotinate_pribotase-like_C"/>
</dbReference>
<comment type="catalytic activity">
    <reaction evidence="10">
        <text>nicotinate beta-D-ribonucleotide + CO2 + diphosphate = quinolinate + 5-phospho-alpha-D-ribose 1-diphosphate + 2 H(+)</text>
        <dbReference type="Rhea" id="RHEA:12733"/>
        <dbReference type="ChEBI" id="CHEBI:15378"/>
        <dbReference type="ChEBI" id="CHEBI:16526"/>
        <dbReference type="ChEBI" id="CHEBI:29959"/>
        <dbReference type="ChEBI" id="CHEBI:33019"/>
        <dbReference type="ChEBI" id="CHEBI:57502"/>
        <dbReference type="ChEBI" id="CHEBI:58017"/>
        <dbReference type="EC" id="2.4.2.19"/>
    </reaction>
</comment>
<comment type="caution">
    <text evidence="15">The sequence shown here is derived from an EMBL/GenBank/DDBJ whole genome shotgun (WGS) entry which is preliminary data.</text>
</comment>
<dbReference type="InterPro" id="IPR013785">
    <property type="entry name" value="Aldolase_TIM"/>
</dbReference>
<feature type="domain" description="Quinolinate phosphoribosyl transferase C-terminal" evidence="13">
    <location>
        <begin position="110"/>
        <end position="273"/>
    </location>
</feature>
<evidence type="ECO:0000256" key="9">
    <source>
        <dbReference type="ARBA" id="ARBA00033102"/>
    </source>
</evidence>
<reference evidence="15" key="1">
    <citation type="journal article" date="2020" name="mSystems">
        <title>Genome- and Community-Level Interaction Insights into Carbon Utilization and Element Cycling Functions of Hydrothermarchaeota in Hydrothermal Sediment.</title>
        <authorList>
            <person name="Zhou Z."/>
            <person name="Liu Y."/>
            <person name="Xu W."/>
            <person name="Pan J."/>
            <person name="Luo Z.H."/>
            <person name="Li M."/>
        </authorList>
    </citation>
    <scope>NUCLEOTIDE SEQUENCE [LARGE SCALE GENOMIC DNA]</scope>
    <source>
        <strain evidence="15">SpSt-876</strain>
    </source>
</reference>
<evidence type="ECO:0000256" key="11">
    <source>
        <dbReference type="ARBA" id="ARBA00069173"/>
    </source>
</evidence>
<dbReference type="GO" id="GO:0004514">
    <property type="term" value="F:nicotinate-nucleotide diphosphorylase (carboxylating) activity"/>
    <property type="evidence" value="ECO:0007669"/>
    <property type="project" value="UniProtKB-EC"/>
</dbReference>
<feature type="domain" description="Quinolinate phosphoribosyl transferase N-terminal" evidence="14">
    <location>
        <begin position="23"/>
        <end position="108"/>
    </location>
</feature>
<evidence type="ECO:0000256" key="5">
    <source>
        <dbReference type="ARBA" id="ARBA00011944"/>
    </source>
</evidence>
<dbReference type="NCBIfam" id="TIGR00078">
    <property type="entry name" value="nadC"/>
    <property type="match status" value="1"/>
</dbReference>
<dbReference type="Gene3D" id="3.20.20.70">
    <property type="entry name" value="Aldolase class I"/>
    <property type="match status" value="1"/>
</dbReference>
<dbReference type="CDD" id="cd01572">
    <property type="entry name" value="QPRTase"/>
    <property type="match status" value="1"/>
</dbReference>
<comment type="similarity">
    <text evidence="3 12">Belongs to the NadC/ModD family.</text>
</comment>
<evidence type="ECO:0000256" key="1">
    <source>
        <dbReference type="ARBA" id="ARBA00003237"/>
    </source>
</evidence>
<evidence type="ECO:0000313" key="15">
    <source>
        <dbReference type="EMBL" id="HHS53143.1"/>
    </source>
</evidence>
<proteinExistence type="inferred from homology"/>
<dbReference type="Gene3D" id="3.90.1170.20">
    <property type="entry name" value="Quinolinate phosphoribosyl transferase, N-terminal domain"/>
    <property type="match status" value="1"/>
</dbReference>
<dbReference type="InterPro" id="IPR022412">
    <property type="entry name" value="Quinolinate_PRibosylTrfase_N"/>
</dbReference>
<comment type="pathway">
    <text evidence="2">Cofactor biosynthesis; NAD(+) biosynthesis; nicotinate D-ribonucleotide from quinolinate: step 1/1.</text>
</comment>
<evidence type="ECO:0000256" key="3">
    <source>
        <dbReference type="ARBA" id="ARBA00009400"/>
    </source>
</evidence>
<dbReference type="UniPathway" id="UPA00253">
    <property type="reaction ID" value="UER00331"/>
</dbReference>